<accession>A0A0S2TF00</accession>
<evidence type="ECO:0008006" key="3">
    <source>
        <dbReference type="Google" id="ProtNLM"/>
    </source>
</evidence>
<name>A0A0S2TF00_9GAMM</name>
<dbReference type="AlphaFoldDB" id="A0A0S2TF00"/>
<dbReference type="EMBL" id="CP013099">
    <property type="protein sequence ID" value="ALP53710.1"/>
    <property type="molecule type" value="Genomic_DNA"/>
</dbReference>
<dbReference type="Pfam" id="PF06986">
    <property type="entry name" value="F_T4SS_TraN"/>
    <property type="match status" value="1"/>
</dbReference>
<sequence length="642" mass="70525">MLLLAFQGAGFAESMPVPEALEAGKAFGNDGRQQSQDLTVNQSADTVPGYQGTDVPETQYADNPMAIEDTARSQVNQNETGAFISESATSRPQFQFDKENDPLFTRSAAIEENPQSVAGNITGEFSGCQSSTITTPPQYSEETCVEWRESQQYTCQETLQLSCNRPIECDAGGILMGSLNTDMQWNYTYPTLTLGANADNIWSGYCAVFDRQTTFTIEDINKVKEFTLIQAGFDDWIKIEVNGNPVYIGPYGGDRLEVVDTVLFSGFSIKQVQYGPSNYGGCELSTSWNQALDIDIKPFLQTGINTIDMRVVVAGGGEGWMKFRATQYCDCEWSETWSNDCGALETQLANGICAQPTRTCLEPAETRLIDGIEVYRDCWRYEKNYECAAPSTTEEDYCAELRNRGCTQIGSRCTGTLANNLCESYEQTYQCETSAGTSQEIMDCSGQTMCMDGGCFDTSYEPSQDFGVAAANLGAISDAAADFDVDANIIFRGDDLRCSKAILGFSNCCKLDGWGQDIGLDQCSSNEQRLALARQASLCHYVGSYCSNKTIFGCTSRKETHCCFKSKLARIIQEQGRTQLGMGWGSAKNPQCDGLTIEQLQSLDFSQIDFSEFYADAFDKANGPSSGELQGLIENYIQQSLP</sequence>
<keyword evidence="2" id="KW-1185">Reference proteome</keyword>
<dbReference type="STRING" id="1748243.Tel_11495"/>
<reference evidence="1" key="1">
    <citation type="submission" date="2015-10" db="EMBL/GenBank/DDBJ databases">
        <title>Description of Candidatus Tenderia electrophaga gen. nov, sp. nov., an Uncultivated Electroautotroph from a Biocathode Enrichment.</title>
        <authorList>
            <person name="Eddie B.J."/>
            <person name="Malanoski A.P."/>
            <person name="Wang Z."/>
            <person name="Hall R.J."/>
            <person name="Oh S.D."/>
            <person name="Heiner C."/>
            <person name="Lin B."/>
            <person name="Strycharz-Glaven S.M."/>
        </authorList>
    </citation>
    <scope>NUCLEOTIDE SEQUENCE [LARGE SCALE GENOMIC DNA]</scope>
    <source>
        <strain evidence="1">NRL1</strain>
    </source>
</reference>
<proteinExistence type="predicted"/>
<evidence type="ECO:0000313" key="2">
    <source>
        <dbReference type="Proteomes" id="UP000055136"/>
    </source>
</evidence>
<gene>
    <name evidence="1" type="ORF">Tel_11495</name>
</gene>
<evidence type="ECO:0000313" key="1">
    <source>
        <dbReference type="EMBL" id="ALP53710.1"/>
    </source>
</evidence>
<dbReference type="KEGG" id="tee:Tel_11495"/>
<protein>
    <recommendedName>
        <fullName evidence="3">Conjugal transfer protein TraN</fullName>
    </recommendedName>
</protein>
<dbReference type="InterPro" id="IPR014121">
    <property type="entry name" value="TraN_Ftype"/>
</dbReference>
<dbReference type="Proteomes" id="UP000055136">
    <property type="component" value="Chromosome"/>
</dbReference>
<organism evidence="1 2">
    <name type="scientific">Candidatus Tenderia electrophaga</name>
    <dbReference type="NCBI Taxonomy" id="1748243"/>
    <lineage>
        <taxon>Bacteria</taxon>
        <taxon>Pseudomonadati</taxon>
        <taxon>Pseudomonadota</taxon>
        <taxon>Gammaproteobacteria</taxon>
        <taxon>Candidatus Tenderiales</taxon>
        <taxon>Candidatus Tenderiaceae</taxon>
        <taxon>Candidatus Tenderia</taxon>
    </lineage>
</organism>